<evidence type="ECO:0000256" key="6">
    <source>
        <dbReference type="ARBA" id="ARBA00039147"/>
    </source>
</evidence>
<keyword evidence="2 9" id="KW-0479">Metal-binding</keyword>
<evidence type="ECO:0000256" key="2">
    <source>
        <dbReference type="ARBA" id="ARBA00022723"/>
    </source>
</evidence>
<dbReference type="EC" id="1.1.1.6" evidence="6"/>
<dbReference type="SUPFAM" id="SSF56796">
    <property type="entry name" value="Dehydroquinate synthase-like"/>
    <property type="match status" value="1"/>
</dbReference>
<dbReference type="GO" id="GO:0008888">
    <property type="term" value="F:glycerol dehydrogenase (NAD+) activity"/>
    <property type="evidence" value="ECO:0007669"/>
    <property type="project" value="UniProtKB-EC"/>
</dbReference>
<evidence type="ECO:0000256" key="8">
    <source>
        <dbReference type="ARBA" id="ARBA00049006"/>
    </source>
</evidence>
<accession>A0A0H3KCV3</accession>
<evidence type="ECO:0000256" key="5">
    <source>
        <dbReference type="ARBA" id="ARBA00037918"/>
    </source>
</evidence>
<comment type="catalytic activity">
    <reaction evidence="8">
        <text>glycerol + NAD(+) = dihydroxyacetone + NADH + H(+)</text>
        <dbReference type="Rhea" id="RHEA:13769"/>
        <dbReference type="ChEBI" id="CHEBI:15378"/>
        <dbReference type="ChEBI" id="CHEBI:16016"/>
        <dbReference type="ChEBI" id="CHEBI:17754"/>
        <dbReference type="ChEBI" id="CHEBI:57540"/>
        <dbReference type="ChEBI" id="CHEBI:57945"/>
        <dbReference type="EC" id="1.1.1.6"/>
    </reaction>
</comment>
<dbReference type="InterPro" id="IPR016205">
    <property type="entry name" value="Glycerol_DH"/>
</dbReference>
<evidence type="ECO:0000313" key="13">
    <source>
        <dbReference type="EMBL" id="BAD80623.1"/>
    </source>
</evidence>
<dbReference type="EMBL" id="AP008231">
    <property type="protein sequence ID" value="BAD80623.1"/>
    <property type="molecule type" value="Genomic_DNA"/>
</dbReference>
<evidence type="ECO:0000256" key="7">
    <source>
        <dbReference type="ARBA" id="ARBA00040132"/>
    </source>
</evidence>
<dbReference type="GO" id="GO:0046872">
    <property type="term" value="F:metal ion binding"/>
    <property type="evidence" value="ECO:0007669"/>
    <property type="project" value="UniProtKB-KW"/>
</dbReference>
<protein>
    <recommendedName>
        <fullName evidence="7">Glycerol dehydrogenase</fullName>
        <ecNumber evidence="6">1.1.1.6</ecNumber>
    </recommendedName>
</protein>
<comment type="pathway">
    <text evidence="5">Polyol metabolism; glycerol fermentation; glycerone phosphate from glycerol (oxidative route): step 1/2.</text>
</comment>
<feature type="binding site" evidence="11">
    <location>
        <begin position="116"/>
        <end position="120"/>
    </location>
    <ligand>
        <name>NAD(+)</name>
        <dbReference type="ChEBI" id="CHEBI:57540"/>
    </ligand>
</feature>
<dbReference type="PANTHER" id="PTHR43616:SF5">
    <property type="entry name" value="GLYCEROL DEHYDROGENASE 1"/>
    <property type="match status" value="1"/>
</dbReference>
<comment type="cofactor">
    <cofactor evidence="9">
        <name>Zn(2+)</name>
        <dbReference type="ChEBI" id="CHEBI:29105"/>
    </cofactor>
    <text evidence="9">Binds 1 zinc ion per subunit.</text>
</comment>
<keyword evidence="9" id="KW-0862">Zinc</keyword>
<feature type="domain" description="Alcohol dehydrogenase iron-type/glycerol dehydrogenase GldA" evidence="12">
    <location>
        <begin position="29"/>
        <end position="176"/>
    </location>
</feature>
<organism evidence="13 14">
    <name type="scientific">Synechococcus sp. (strain ATCC 27144 / PCC 6301 / SAUG 1402/1)</name>
    <name type="common">Anacystis nidulans</name>
    <dbReference type="NCBI Taxonomy" id="269084"/>
    <lineage>
        <taxon>Bacteria</taxon>
        <taxon>Bacillati</taxon>
        <taxon>Cyanobacteriota</taxon>
        <taxon>Cyanophyceae</taxon>
        <taxon>Synechococcales</taxon>
        <taxon>Synechococcaceae</taxon>
        <taxon>Synechococcus</taxon>
    </lineage>
</organism>
<dbReference type="InterPro" id="IPR001670">
    <property type="entry name" value="ADH_Fe/GldA"/>
</dbReference>
<keyword evidence="3" id="KW-0560">Oxidoreductase</keyword>
<dbReference type="PANTHER" id="PTHR43616">
    <property type="entry name" value="GLYCEROL DEHYDROGENASE"/>
    <property type="match status" value="1"/>
</dbReference>
<name>A0A0H3KCV3_SYNP6</name>
<dbReference type="InterPro" id="IPR018211">
    <property type="entry name" value="ADH_Fe_CS"/>
</dbReference>
<proteinExistence type="inferred from homology"/>
<sequence length="398" mass="41528">MEVSTGYLPQAVFAPADQGHPAPRVFISPQRYIQGRGVLRSVGRYLSLLQAKRAGLLMSQRSSRNEGDLLLAGLRSAGVDAVVSTFQGECTTDEITAHTTAFSKERIDCVIAAGGGKCIDTGKAIAFRLGIPVVVVPTLASNDAPCSALSVLYSPEGISQGVEFYPNSPAIVVVDTDIIAAAPERYLVAGMGDAMATWYEASVCLRNPAAVTTVGARPTLAACAIGEVCAHTLFQEGCAAAAAVASKTVNDALESVVEANTLLSGLGFESGGLAGAHAVAQSYTAIPHVRANYLHGEMVAMGTLAQLMMESRPKEATRVAEFFAAVGLPIHLGQLSLSSSDTQALEIVSEASLGFPFVGNMPMKITPEFVKSAILDAHHLGLSIPEQIGDSAYRHLQG</sequence>
<dbReference type="Gene3D" id="3.40.50.1970">
    <property type="match status" value="1"/>
</dbReference>
<dbReference type="Gene3D" id="1.20.1090.10">
    <property type="entry name" value="Dehydroquinate synthase-like - alpha domain"/>
    <property type="match status" value="1"/>
</dbReference>
<feature type="binding site" evidence="11">
    <location>
        <position position="153"/>
    </location>
    <ligand>
        <name>NAD(+)</name>
        <dbReference type="ChEBI" id="CHEBI:57540"/>
    </ligand>
</feature>
<feature type="binding site" evidence="9">
    <location>
        <position position="277"/>
    </location>
    <ligand>
        <name>glycerol</name>
        <dbReference type="ChEBI" id="CHEBI:17754"/>
    </ligand>
</feature>
<feature type="binding site" evidence="9">
    <location>
        <position position="295"/>
    </location>
    <ligand>
        <name>glycerol</name>
        <dbReference type="ChEBI" id="CHEBI:17754"/>
    </ligand>
</feature>
<dbReference type="PROSITE" id="PS00913">
    <property type="entry name" value="ADH_IRON_1"/>
    <property type="match status" value="1"/>
</dbReference>
<dbReference type="CDD" id="cd08170">
    <property type="entry name" value="GlyDH"/>
    <property type="match status" value="1"/>
</dbReference>
<dbReference type="AlphaFoldDB" id="A0A0H3KCV3"/>
<feature type="binding site" evidence="10">
    <location>
        <position position="143"/>
    </location>
    <ligand>
        <name>glycerol</name>
        <dbReference type="ChEBI" id="CHEBI:17754"/>
    </ligand>
</feature>
<reference evidence="13 14" key="1">
    <citation type="journal article" date="2007" name="Photosyn. Res.">
        <title>Complete nucleotide sequence of the freshwater unicellular cyanobacterium Synechococcus elongatus PCC 6301 chromosome: gene content and organization.</title>
        <authorList>
            <person name="Sugita C."/>
            <person name="Ogata K."/>
            <person name="Shikata M."/>
            <person name="Jikuya H."/>
            <person name="Takano J."/>
            <person name="Furumichi M."/>
            <person name="Kanehisa M."/>
            <person name="Omata T."/>
            <person name="Sugiura M."/>
            <person name="Sugita M."/>
        </authorList>
    </citation>
    <scope>NUCLEOTIDE SEQUENCE [LARGE SCALE GENOMIC DNA]</scope>
    <source>
        <strain evidence="14">ATCC 27144 / PCC 6301 / SAUG 1402/1</strain>
    </source>
</reference>
<dbReference type="PIRSF" id="PIRSF000112">
    <property type="entry name" value="Glycerol_dehydrogenase"/>
    <property type="match status" value="1"/>
</dbReference>
<feature type="binding site" evidence="11">
    <location>
        <begin position="138"/>
        <end position="141"/>
    </location>
    <ligand>
        <name>NAD(+)</name>
        <dbReference type="ChEBI" id="CHEBI:57540"/>
    </ligand>
</feature>
<evidence type="ECO:0000256" key="10">
    <source>
        <dbReference type="PIRSR" id="PIRSR000112-2"/>
    </source>
</evidence>
<dbReference type="NCBIfam" id="NF006941">
    <property type="entry name" value="PRK09423.1"/>
    <property type="match status" value="1"/>
</dbReference>
<feature type="binding site" evidence="11">
    <location>
        <position position="147"/>
    </location>
    <ligand>
        <name>NAD(+)</name>
        <dbReference type="ChEBI" id="CHEBI:57540"/>
    </ligand>
</feature>
<keyword evidence="4 11" id="KW-0520">NAD</keyword>
<evidence type="ECO:0000256" key="11">
    <source>
        <dbReference type="PIRSR" id="PIRSR000112-3"/>
    </source>
</evidence>
<gene>
    <name evidence="13" type="primary">gldA</name>
    <name evidence="13" type="ordered locus">syc2433_d</name>
</gene>
<dbReference type="KEGG" id="syc:syc2433_d"/>
<dbReference type="Pfam" id="PF00465">
    <property type="entry name" value="Fe-ADH"/>
    <property type="match status" value="1"/>
</dbReference>
<evidence type="ECO:0000259" key="12">
    <source>
        <dbReference type="Pfam" id="PF00465"/>
    </source>
</evidence>
<dbReference type="Proteomes" id="UP000001175">
    <property type="component" value="Chromosome"/>
</dbReference>
<evidence type="ECO:0000256" key="9">
    <source>
        <dbReference type="PIRSR" id="PIRSR000112-1"/>
    </source>
</evidence>
<evidence type="ECO:0000256" key="3">
    <source>
        <dbReference type="ARBA" id="ARBA00023002"/>
    </source>
</evidence>
<evidence type="ECO:0000313" key="14">
    <source>
        <dbReference type="Proteomes" id="UP000001175"/>
    </source>
</evidence>
<dbReference type="eggNOG" id="COG0371">
    <property type="taxonomic scope" value="Bacteria"/>
</dbReference>
<feature type="binding site" evidence="9">
    <location>
        <position position="193"/>
    </location>
    <ligand>
        <name>glycerol</name>
        <dbReference type="ChEBI" id="CHEBI:17754"/>
    </ligand>
</feature>
<comment type="similarity">
    <text evidence="1">Belongs to the iron-containing alcohol dehydrogenase family.</text>
</comment>
<evidence type="ECO:0000256" key="1">
    <source>
        <dbReference type="ARBA" id="ARBA00007358"/>
    </source>
</evidence>
<dbReference type="RefSeq" id="WP_011244743.1">
    <property type="nucleotide sequence ID" value="NC_006576.1"/>
</dbReference>
<evidence type="ECO:0000256" key="4">
    <source>
        <dbReference type="ARBA" id="ARBA00023027"/>
    </source>
</evidence>
<feature type="binding site" evidence="11">
    <location>
        <position position="149"/>
    </location>
    <ligand>
        <name>NAD(+)</name>
        <dbReference type="ChEBI" id="CHEBI:57540"/>
    </ligand>
</feature>